<proteinExistence type="predicted"/>
<keyword evidence="3" id="KW-1185">Reference proteome</keyword>
<dbReference type="InterPro" id="IPR029068">
    <property type="entry name" value="Glyas_Bleomycin-R_OHBP_Dase"/>
</dbReference>
<dbReference type="EMBL" id="JBBPCC010000013">
    <property type="protein sequence ID" value="MEK8130058.1"/>
    <property type="molecule type" value="Genomic_DNA"/>
</dbReference>
<name>A0ABU9DMG2_9BACL</name>
<dbReference type="Pfam" id="PF00903">
    <property type="entry name" value="Glyoxalase"/>
    <property type="match status" value="1"/>
</dbReference>
<dbReference type="PROSITE" id="PS51819">
    <property type="entry name" value="VOC"/>
    <property type="match status" value="1"/>
</dbReference>
<dbReference type="Gene3D" id="3.10.180.10">
    <property type="entry name" value="2,3-Dihydroxybiphenyl 1,2-Dioxygenase, domain 1"/>
    <property type="match status" value="1"/>
</dbReference>
<dbReference type="SUPFAM" id="SSF54593">
    <property type="entry name" value="Glyoxalase/Bleomycin resistance protein/Dihydroxybiphenyl dioxygenase"/>
    <property type="match status" value="1"/>
</dbReference>
<dbReference type="InterPro" id="IPR037523">
    <property type="entry name" value="VOC_core"/>
</dbReference>
<comment type="caution">
    <text evidence="2">The sequence shown here is derived from an EMBL/GenBank/DDBJ whole genome shotgun (WGS) entry which is preliminary data.</text>
</comment>
<dbReference type="Proteomes" id="UP001469365">
    <property type="component" value="Unassembled WGS sequence"/>
</dbReference>
<evidence type="ECO:0000313" key="2">
    <source>
        <dbReference type="EMBL" id="MEK8130058.1"/>
    </source>
</evidence>
<dbReference type="RefSeq" id="WP_341417189.1">
    <property type="nucleotide sequence ID" value="NZ_JBBPCC010000013.1"/>
</dbReference>
<feature type="domain" description="VOC" evidence="1">
    <location>
        <begin position="5"/>
        <end position="125"/>
    </location>
</feature>
<gene>
    <name evidence="2" type="ORF">WMW72_19310</name>
</gene>
<accession>A0ABU9DMG2</accession>
<evidence type="ECO:0000313" key="3">
    <source>
        <dbReference type="Proteomes" id="UP001469365"/>
    </source>
</evidence>
<reference evidence="2 3" key="1">
    <citation type="submission" date="2024-04" db="EMBL/GenBank/DDBJ databases">
        <title>draft genome sequnece of Paenibacillus filicis.</title>
        <authorList>
            <person name="Kim D.-U."/>
        </authorList>
    </citation>
    <scope>NUCLEOTIDE SEQUENCE [LARGE SCALE GENOMIC DNA]</scope>
    <source>
        <strain evidence="2 3">KACC14197</strain>
    </source>
</reference>
<dbReference type="CDD" id="cd06587">
    <property type="entry name" value="VOC"/>
    <property type="match status" value="1"/>
</dbReference>
<dbReference type="InterPro" id="IPR004360">
    <property type="entry name" value="Glyas_Fos-R_dOase_dom"/>
</dbReference>
<sequence length="125" mass="14467">MTKPTFYGVGIFVPVTNLERSTKWYTEMLGFEIIQRDEPNATVLMMNDHRVVFCLVLSFEIEHRSFPKNNYQVEQYFNFHTKDVNSSYQALKEKGADIGEIEQFDGGIRGFSLRDPDGNKYGVVN</sequence>
<evidence type="ECO:0000259" key="1">
    <source>
        <dbReference type="PROSITE" id="PS51819"/>
    </source>
</evidence>
<protein>
    <submittedName>
        <fullName evidence="2">VOC family protein</fullName>
    </submittedName>
</protein>
<organism evidence="2 3">
    <name type="scientific">Paenibacillus filicis</name>
    <dbReference type="NCBI Taxonomy" id="669464"/>
    <lineage>
        <taxon>Bacteria</taxon>
        <taxon>Bacillati</taxon>
        <taxon>Bacillota</taxon>
        <taxon>Bacilli</taxon>
        <taxon>Bacillales</taxon>
        <taxon>Paenibacillaceae</taxon>
        <taxon>Paenibacillus</taxon>
    </lineage>
</organism>